<name>A0ABR7WGT9_9ACTN</name>
<dbReference type="EMBL" id="JACWMS010000005">
    <property type="protein sequence ID" value="MBD1321984.1"/>
    <property type="molecule type" value="Genomic_DNA"/>
</dbReference>
<evidence type="ECO:0000259" key="1">
    <source>
        <dbReference type="Pfam" id="PF02470"/>
    </source>
</evidence>
<dbReference type="Proteomes" id="UP000602395">
    <property type="component" value="Unassembled WGS sequence"/>
</dbReference>
<dbReference type="InterPro" id="IPR052336">
    <property type="entry name" value="MlaD_Phospholipid_Transporter"/>
</dbReference>
<keyword evidence="3" id="KW-1185">Reference proteome</keyword>
<feature type="domain" description="Mce/MlaD" evidence="1">
    <location>
        <begin position="38"/>
        <end position="110"/>
    </location>
</feature>
<dbReference type="InterPro" id="IPR003399">
    <property type="entry name" value="Mce/MlaD"/>
</dbReference>
<comment type="caution">
    <text evidence="2">The sequence shown here is derived from an EMBL/GenBank/DDBJ whole genome shotgun (WGS) entry which is preliminary data.</text>
</comment>
<evidence type="ECO:0000313" key="2">
    <source>
        <dbReference type="EMBL" id="MBD1321984.1"/>
    </source>
</evidence>
<gene>
    <name evidence="2" type="ORF">IDF66_20610</name>
</gene>
<dbReference type="PANTHER" id="PTHR33371:SF4">
    <property type="entry name" value="INTERMEMBRANE PHOSPHOLIPID TRANSPORT SYSTEM BINDING PROTEIN MLAD"/>
    <property type="match status" value="1"/>
</dbReference>
<dbReference type="RefSeq" id="WP_190268417.1">
    <property type="nucleotide sequence ID" value="NZ_BAABAD010000004.1"/>
</dbReference>
<organism evidence="2 3">
    <name type="scientific">Gordonia hankookensis</name>
    <dbReference type="NCBI Taxonomy" id="589403"/>
    <lineage>
        <taxon>Bacteria</taxon>
        <taxon>Bacillati</taxon>
        <taxon>Actinomycetota</taxon>
        <taxon>Actinomycetes</taxon>
        <taxon>Mycobacteriales</taxon>
        <taxon>Gordoniaceae</taxon>
        <taxon>Gordonia</taxon>
    </lineage>
</organism>
<accession>A0ABR7WGT9</accession>
<dbReference type="Pfam" id="PF02470">
    <property type="entry name" value="MlaD"/>
    <property type="match status" value="1"/>
</dbReference>
<dbReference type="PANTHER" id="PTHR33371">
    <property type="entry name" value="INTERMEMBRANE PHOSPHOLIPID TRANSPORT SYSTEM BINDING PROTEIN MLAD-RELATED"/>
    <property type="match status" value="1"/>
</dbReference>
<evidence type="ECO:0000313" key="3">
    <source>
        <dbReference type="Proteomes" id="UP000602395"/>
    </source>
</evidence>
<reference evidence="2 3" key="1">
    <citation type="submission" date="2020-09" db="EMBL/GenBank/DDBJ databases">
        <title>Novel species in genus Gordonia.</title>
        <authorList>
            <person name="Zhang G."/>
        </authorList>
    </citation>
    <scope>NUCLEOTIDE SEQUENCE [LARGE SCALE GENOMIC DNA]</scope>
    <source>
        <strain evidence="2 3">ON-33</strain>
    </source>
</reference>
<proteinExistence type="predicted"/>
<protein>
    <submittedName>
        <fullName evidence="2">MCE family protein</fullName>
    </submittedName>
</protein>
<sequence length="366" mass="38237">MFGRILHSRMLVAAIVVVLLVGAGLTAFRVRSAESATTSYCALLPDSIGLYDGSAVTVMGVPVGHITSVVPDGTRARVEFDVRADRRLPADVGATTLSQTLIADRRLALIGAEPGRDAPAWRPSECITKTTTPKSITETLAAMSSLADELNGADDPAQAHAMSGGVSALEKATAGTGDQINAIVMGLGRALDSPDAAIGHISDLLDALGDLSYSTAHGWGDIKRMLTRLPRTLVSVDQHLIGPSVEIIARLRDVLPMFNDITTMFGGTIIRHIESLQNLPQMISAGVGSLGQALQMIPVFTNAFENSVDPMTGRVSLGFTPPPHALPSGVLAGLCTAMGQRDPDVCREPGGIGDLIPHLLGTAGTR</sequence>